<protein>
    <recommendedName>
        <fullName evidence="3">Pherophorin domain-containing protein</fullName>
    </recommendedName>
</protein>
<comment type="caution">
    <text evidence="1">The sequence shown here is derived from an EMBL/GenBank/DDBJ whole genome shotgun (WGS) entry which is preliminary data.</text>
</comment>
<keyword evidence="2" id="KW-1185">Reference proteome</keyword>
<gene>
    <name evidence="1" type="ORF">Vafri_6570</name>
</gene>
<reference evidence="1" key="1">
    <citation type="journal article" date="2021" name="Proc. Natl. Acad. Sci. U.S.A.">
        <title>Three genomes in the algal genus Volvox reveal the fate of a haploid sex-determining region after a transition to homothallism.</title>
        <authorList>
            <person name="Yamamoto K."/>
            <person name="Hamaji T."/>
            <person name="Kawai-Toyooka H."/>
            <person name="Matsuzaki R."/>
            <person name="Takahashi F."/>
            <person name="Nishimura Y."/>
            <person name="Kawachi M."/>
            <person name="Noguchi H."/>
            <person name="Minakuchi Y."/>
            <person name="Umen J.G."/>
            <person name="Toyoda A."/>
            <person name="Nozaki H."/>
        </authorList>
    </citation>
    <scope>NUCLEOTIDE SEQUENCE</scope>
    <source>
        <strain evidence="1">NIES-3780</strain>
    </source>
</reference>
<dbReference type="Proteomes" id="UP000747399">
    <property type="component" value="Unassembled WGS sequence"/>
</dbReference>
<evidence type="ECO:0008006" key="3">
    <source>
        <dbReference type="Google" id="ProtNLM"/>
    </source>
</evidence>
<organism evidence="1 2">
    <name type="scientific">Volvox africanus</name>
    <dbReference type="NCBI Taxonomy" id="51714"/>
    <lineage>
        <taxon>Eukaryota</taxon>
        <taxon>Viridiplantae</taxon>
        <taxon>Chlorophyta</taxon>
        <taxon>core chlorophytes</taxon>
        <taxon>Chlorophyceae</taxon>
        <taxon>CS clade</taxon>
        <taxon>Chlamydomonadales</taxon>
        <taxon>Volvocaceae</taxon>
        <taxon>Volvox</taxon>
    </lineage>
</organism>
<proteinExistence type="predicted"/>
<dbReference type="EMBL" id="BNCO01000008">
    <property type="protein sequence ID" value="GIL50331.1"/>
    <property type="molecule type" value="Genomic_DNA"/>
</dbReference>
<evidence type="ECO:0000313" key="1">
    <source>
        <dbReference type="EMBL" id="GIL50331.1"/>
    </source>
</evidence>
<accession>A0A8J4AYJ6</accession>
<name>A0A8J4AYJ6_9CHLO</name>
<feature type="non-terminal residue" evidence="1">
    <location>
        <position position="1"/>
    </location>
</feature>
<dbReference type="AlphaFoldDB" id="A0A8J4AYJ6"/>
<sequence>MDCSESPWELSGVTRMVRGVSSNTFCLQLRRQGICEASPCCDLLSNGIDSLSVSVASMGRCNVTSVLRVFIGGRQVRPFVNYPLQYSDGVPSDVGLSIYDMSTLGLNDDNLE</sequence>
<evidence type="ECO:0000313" key="2">
    <source>
        <dbReference type="Proteomes" id="UP000747399"/>
    </source>
</evidence>